<dbReference type="KEGG" id="pya:PYCH_13030"/>
<dbReference type="eggNOG" id="arCOG02203">
    <property type="taxonomic scope" value="Archaea"/>
</dbReference>
<dbReference type="InterPro" id="IPR036525">
    <property type="entry name" value="Tubulin/FtsZ_GTPase_sf"/>
</dbReference>
<sequence length="232" mass="27163">MVWGIRGPFRKLSIDTSGYIFNRRILIEKIREVFGTLEKGSHLWLIFEDKEINIEIVEHIIDSTPSDVIRLAYILSPGKELVFEEKPPWALNFETVFYDSLWEYLSGKEKKPLWQAYNEAAISLGDMFTKLYGYLAGNMLVNVDYADFLEMVRGGNVGILRLLQRVDFEWHWGVWERGLINIMAGRGVPLRDVHEILRRFQEILKEKDIIWGVRTDDGFKGLEILALLVRKW</sequence>
<dbReference type="Proteomes" id="UP000008386">
    <property type="component" value="Chromosome"/>
</dbReference>
<proteinExistence type="predicted"/>
<dbReference type="HOGENOM" id="CLU_1068009_0_0_2"/>
<evidence type="ECO:0000256" key="2">
    <source>
        <dbReference type="ARBA" id="ARBA00023134"/>
    </source>
</evidence>
<dbReference type="AlphaFoldDB" id="F8AFK9"/>
<dbReference type="STRING" id="529709.PYCH_13030"/>
<evidence type="ECO:0000313" key="3">
    <source>
        <dbReference type="EMBL" id="AEH24975.1"/>
    </source>
</evidence>
<keyword evidence="2" id="KW-0342">GTP-binding</keyword>
<reference evidence="3 4" key="1">
    <citation type="journal article" date="2011" name="J. Bacteriol.">
        <title>Complete genome sequence of the obligate piezophilic hyperthermophilic archaeon Pyrococcus yayanosii CH1.</title>
        <authorList>
            <person name="Jun X."/>
            <person name="Lupeng L."/>
            <person name="Minjuan X."/>
            <person name="Oger P."/>
            <person name="Fengping W."/>
            <person name="Jebbar M."/>
            <person name="Xiang X."/>
        </authorList>
    </citation>
    <scope>NUCLEOTIDE SEQUENCE [LARGE SCALE GENOMIC DNA]</scope>
    <source>
        <strain evidence="4">CH1 / JCM 16557</strain>
    </source>
</reference>
<dbReference type="SUPFAM" id="SSF55307">
    <property type="entry name" value="Tubulin C-terminal domain-like"/>
    <property type="match status" value="1"/>
</dbReference>
<evidence type="ECO:0000313" key="4">
    <source>
        <dbReference type="Proteomes" id="UP000008386"/>
    </source>
</evidence>
<name>F8AFK9_PYRYC</name>
<dbReference type="EMBL" id="CP002779">
    <property type="protein sequence ID" value="AEH24975.1"/>
    <property type="molecule type" value="Genomic_DNA"/>
</dbReference>
<accession>F8AFK9</accession>
<dbReference type="InterPro" id="IPR008280">
    <property type="entry name" value="Tub_FtsZ_C"/>
</dbReference>
<organism evidence="3 4">
    <name type="scientific">Pyrococcus yayanosii (strain CH1 / JCM 16557)</name>
    <dbReference type="NCBI Taxonomy" id="529709"/>
    <lineage>
        <taxon>Archaea</taxon>
        <taxon>Methanobacteriati</taxon>
        <taxon>Methanobacteriota</taxon>
        <taxon>Thermococci</taxon>
        <taxon>Thermococcales</taxon>
        <taxon>Thermococcaceae</taxon>
        <taxon>Pyrococcus</taxon>
    </lineage>
</organism>
<dbReference type="Gene3D" id="3.40.50.1440">
    <property type="entry name" value="Tubulin/FtsZ, GTPase domain"/>
    <property type="match status" value="1"/>
</dbReference>
<dbReference type="GO" id="GO:0005525">
    <property type="term" value="F:GTP binding"/>
    <property type="evidence" value="ECO:0007669"/>
    <property type="project" value="UniProtKB-KW"/>
</dbReference>
<gene>
    <name evidence="3" type="ordered locus">PYCH_13030</name>
</gene>
<keyword evidence="1" id="KW-0547">Nucleotide-binding</keyword>
<evidence type="ECO:0000256" key="1">
    <source>
        <dbReference type="ARBA" id="ARBA00022741"/>
    </source>
</evidence>
<keyword evidence="4" id="KW-1185">Reference proteome</keyword>
<protein>
    <submittedName>
        <fullName evidence="3">Uncharacterized protein</fullName>
    </submittedName>
</protein>